<dbReference type="Proteomes" id="UP000613580">
    <property type="component" value="Unassembled WGS sequence"/>
</dbReference>
<feature type="region of interest" description="Disordered" evidence="1">
    <location>
        <begin position="194"/>
        <end position="213"/>
    </location>
</feature>
<protein>
    <submittedName>
        <fullName evidence="2">Uncharacterized protein</fullName>
    </submittedName>
</protein>
<name>A0A8H6TAA2_MYCCL</name>
<comment type="caution">
    <text evidence="2">The sequence shown here is derived from an EMBL/GenBank/DDBJ whole genome shotgun (WGS) entry which is preliminary data.</text>
</comment>
<evidence type="ECO:0000256" key="1">
    <source>
        <dbReference type="SAM" id="MobiDB-lite"/>
    </source>
</evidence>
<sequence length="361" mass="40978">MANDWTASDDGKRLTHAFLNVRTREVARIFVSGIIVGIEDNAWGRFLHLQWNEEAISLSNLLAECILTLKDAIEGSSPESFHKTTEMVYCTPMEAEEEDFVLRVRQTDETQVGMLEYDAVDGFLPAKSDDPPIAIGATVRCAVTLVREQRMAVEYADESTSWAMGWLLDASQIHRCYVKTGRKHRSRAAVWRIESSEDELEDSTPPPSTQRGLKRRGRPIIFVVELYPVANIETAHEARRFRVLRAAMCTVSELLEQATDAGGSVDDQIRSWLTKEPATANRLRVVAYTDQLWICFTSPPLDELFSGLYPYRDSGRLADEMSGYFAAGMADVIAHGRPRDDWEQMLTFKRRAVYEKYPDLR</sequence>
<evidence type="ECO:0000313" key="2">
    <source>
        <dbReference type="EMBL" id="KAF7313988.1"/>
    </source>
</evidence>
<dbReference type="AlphaFoldDB" id="A0A8H6TAA2"/>
<evidence type="ECO:0000313" key="3">
    <source>
        <dbReference type="Proteomes" id="UP000613580"/>
    </source>
</evidence>
<gene>
    <name evidence="2" type="ORF">HMN09_00557300</name>
</gene>
<keyword evidence="3" id="KW-1185">Reference proteome</keyword>
<dbReference type="EMBL" id="JACAZE010000006">
    <property type="protein sequence ID" value="KAF7313988.1"/>
    <property type="molecule type" value="Genomic_DNA"/>
</dbReference>
<accession>A0A8H6TAA2</accession>
<reference evidence="2" key="1">
    <citation type="submission" date="2020-05" db="EMBL/GenBank/DDBJ databases">
        <title>Mycena genomes resolve the evolution of fungal bioluminescence.</title>
        <authorList>
            <person name="Tsai I.J."/>
        </authorList>
    </citation>
    <scope>NUCLEOTIDE SEQUENCE</scope>
    <source>
        <strain evidence="2">110903Hualien_Pintung</strain>
    </source>
</reference>
<organism evidence="2 3">
    <name type="scientific">Mycena chlorophos</name>
    <name type="common">Agaric fungus</name>
    <name type="synonym">Agaricus chlorophos</name>
    <dbReference type="NCBI Taxonomy" id="658473"/>
    <lineage>
        <taxon>Eukaryota</taxon>
        <taxon>Fungi</taxon>
        <taxon>Dikarya</taxon>
        <taxon>Basidiomycota</taxon>
        <taxon>Agaricomycotina</taxon>
        <taxon>Agaricomycetes</taxon>
        <taxon>Agaricomycetidae</taxon>
        <taxon>Agaricales</taxon>
        <taxon>Marasmiineae</taxon>
        <taxon>Mycenaceae</taxon>
        <taxon>Mycena</taxon>
    </lineage>
</organism>
<proteinExistence type="predicted"/>